<dbReference type="InterPro" id="IPR021321">
    <property type="entry name" value="DUF2922"/>
</dbReference>
<dbReference type="AlphaFoldDB" id="A0A3G1KQ06"/>
<keyword evidence="2" id="KW-1185">Reference proteome</keyword>
<name>A0A3G1KQ06_FORW1</name>
<protein>
    <recommendedName>
        <fullName evidence="3">DUF2922 domain-containing protein</fullName>
    </recommendedName>
</protein>
<accession>A0A3G1KQ06</accession>
<dbReference type="Pfam" id="PF11148">
    <property type="entry name" value="DUF2922"/>
    <property type="match status" value="1"/>
</dbReference>
<reference evidence="1 2" key="1">
    <citation type="submission" date="2016-10" db="EMBL/GenBank/DDBJ databases">
        <title>Complete Genome Sequence of Peptococcaceae strain DCMF.</title>
        <authorList>
            <person name="Edwards R.J."/>
            <person name="Holland S.I."/>
            <person name="Deshpande N.P."/>
            <person name="Wong Y.K."/>
            <person name="Ertan H."/>
            <person name="Manefield M."/>
            <person name="Russell T.L."/>
            <person name="Lee M.J."/>
        </authorList>
    </citation>
    <scope>NUCLEOTIDE SEQUENCE [LARGE SCALE GENOMIC DNA]</scope>
    <source>
        <strain evidence="1 2">DCMF</strain>
    </source>
</reference>
<dbReference type="KEGG" id="fwa:DCMF_06745"/>
<gene>
    <name evidence="1" type="ORF">DCMF_06745</name>
</gene>
<dbReference type="OrthoDB" id="9795264at2"/>
<organism evidence="1 2">
    <name type="scientific">Formimonas warabiya</name>
    <dbReference type="NCBI Taxonomy" id="1761012"/>
    <lineage>
        <taxon>Bacteria</taxon>
        <taxon>Bacillati</taxon>
        <taxon>Bacillota</taxon>
        <taxon>Clostridia</taxon>
        <taxon>Eubacteriales</taxon>
        <taxon>Peptococcaceae</taxon>
        <taxon>Candidatus Formimonas</taxon>
    </lineage>
</organism>
<evidence type="ECO:0000313" key="2">
    <source>
        <dbReference type="Proteomes" id="UP000323521"/>
    </source>
</evidence>
<dbReference type="Proteomes" id="UP000323521">
    <property type="component" value="Chromosome"/>
</dbReference>
<dbReference type="EMBL" id="CP017634">
    <property type="protein sequence ID" value="ATW24517.1"/>
    <property type="molecule type" value="Genomic_DNA"/>
</dbReference>
<evidence type="ECO:0000313" key="1">
    <source>
        <dbReference type="EMBL" id="ATW24517.1"/>
    </source>
</evidence>
<dbReference type="RefSeq" id="WP_148133716.1">
    <property type="nucleotide sequence ID" value="NZ_CP017634.1"/>
</dbReference>
<sequence length="76" mass="8053">MAENKKTLRMTFAAADGSSMSISLDNPKAGLTNTEIEGVMDTLIGKNIFQSAGGNLVAKKDAKIVDTTTSDLYDPE</sequence>
<proteinExistence type="predicted"/>
<evidence type="ECO:0008006" key="3">
    <source>
        <dbReference type="Google" id="ProtNLM"/>
    </source>
</evidence>